<proteinExistence type="predicted"/>
<dbReference type="InParanoid" id="A0A1Y2DEW7"/>
<comment type="caution">
    <text evidence="1">The sequence shown here is derived from an EMBL/GenBank/DDBJ whole genome shotgun (WGS) entry which is preliminary data.</text>
</comment>
<organism evidence="1 2">
    <name type="scientific">Pseudomassariella vexata</name>
    <dbReference type="NCBI Taxonomy" id="1141098"/>
    <lineage>
        <taxon>Eukaryota</taxon>
        <taxon>Fungi</taxon>
        <taxon>Dikarya</taxon>
        <taxon>Ascomycota</taxon>
        <taxon>Pezizomycotina</taxon>
        <taxon>Sordariomycetes</taxon>
        <taxon>Xylariomycetidae</taxon>
        <taxon>Amphisphaeriales</taxon>
        <taxon>Pseudomassariaceae</taxon>
        <taxon>Pseudomassariella</taxon>
    </lineage>
</organism>
<protein>
    <submittedName>
        <fullName evidence="1">Uncharacterized protein</fullName>
    </submittedName>
</protein>
<name>A0A1Y2DEW7_9PEZI</name>
<evidence type="ECO:0000313" key="2">
    <source>
        <dbReference type="Proteomes" id="UP000193689"/>
    </source>
</evidence>
<dbReference type="RefSeq" id="XP_040710952.1">
    <property type="nucleotide sequence ID" value="XM_040861244.1"/>
</dbReference>
<dbReference type="AlphaFoldDB" id="A0A1Y2DEW7"/>
<keyword evidence="2" id="KW-1185">Reference proteome</keyword>
<dbReference type="EMBL" id="MCFJ01000018">
    <property type="protein sequence ID" value="ORY57823.1"/>
    <property type="molecule type" value="Genomic_DNA"/>
</dbReference>
<gene>
    <name evidence="1" type="ORF">BCR38DRAFT_448761</name>
</gene>
<sequence length="67" mass="7603">MGYVLVSGVPLISLFEKGRHTWEAWMVSTTPRKYTQRVTTTLAGKYTSFLDSYMTLMKALQYAAMAC</sequence>
<dbReference type="GeneID" id="63777456"/>
<dbReference type="Proteomes" id="UP000193689">
    <property type="component" value="Unassembled WGS sequence"/>
</dbReference>
<evidence type="ECO:0000313" key="1">
    <source>
        <dbReference type="EMBL" id="ORY57823.1"/>
    </source>
</evidence>
<reference evidence="1 2" key="1">
    <citation type="submission" date="2016-07" db="EMBL/GenBank/DDBJ databases">
        <title>Pervasive Adenine N6-methylation of Active Genes in Fungi.</title>
        <authorList>
            <consortium name="DOE Joint Genome Institute"/>
            <person name="Mondo S.J."/>
            <person name="Dannebaum R.O."/>
            <person name="Kuo R.C."/>
            <person name="Labutti K."/>
            <person name="Haridas S."/>
            <person name="Kuo A."/>
            <person name="Salamov A."/>
            <person name="Ahrendt S.R."/>
            <person name="Lipzen A."/>
            <person name="Sullivan W."/>
            <person name="Andreopoulos W.B."/>
            <person name="Clum A."/>
            <person name="Lindquist E."/>
            <person name="Daum C."/>
            <person name="Ramamoorthy G.K."/>
            <person name="Gryganskyi A."/>
            <person name="Culley D."/>
            <person name="Magnuson J.K."/>
            <person name="James T.Y."/>
            <person name="O'Malley M.A."/>
            <person name="Stajich J.E."/>
            <person name="Spatafora J.W."/>
            <person name="Visel A."/>
            <person name="Grigoriev I.V."/>
        </authorList>
    </citation>
    <scope>NUCLEOTIDE SEQUENCE [LARGE SCALE GENOMIC DNA]</scope>
    <source>
        <strain evidence="1 2">CBS 129021</strain>
    </source>
</reference>
<accession>A0A1Y2DEW7</accession>